<protein>
    <submittedName>
        <fullName evidence="1">Uncharacterized protein</fullName>
    </submittedName>
</protein>
<organism evidence="1 2">
    <name type="scientific">Saccharopolyspora griseoalba</name>
    <dbReference type="NCBI Taxonomy" id="1431848"/>
    <lineage>
        <taxon>Bacteria</taxon>
        <taxon>Bacillati</taxon>
        <taxon>Actinomycetota</taxon>
        <taxon>Actinomycetes</taxon>
        <taxon>Pseudonocardiales</taxon>
        <taxon>Pseudonocardiaceae</taxon>
        <taxon>Saccharopolyspora</taxon>
    </lineage>
</organism>
<dbReference type="Proteomes" id="UP001596504">
    <property type="component" value="Unassembled WGS sequence"/>
</dbReference>
<dbReference type="RefSeq" id="WP_380672416.1">
    <property type="nucleotide sequence ID" value="NZ_JBHTCJ010000017.1"/>
</dbReference>
<accession>A0ABW2LTP6</accession>
<evidence type="ECO:0000313" key="1">
    <source>
        <dbReference type="EMBL" id="MFC7344537.1"/>
    </source>
</evidence>
<gene>
    <name evidence="1" type="ORF">ACFQRI_24285</name>
</gene>
<sequence length="81" mass="8888">METTYDLRADSHSDEWGYVGITLQQRWHFLGFVPLSALARQAVRDDGVLDADGMVTLQLHGPVLQDVLSALLATNRPAVPA</sequence>
<comment type="caution">
    <text evidence="1">The sequence shown here is derived from an EMBL/GenBank/DDBJ whole genome shotgun (WGS) entry which is preliminary data.</text>
</comment>
<proteinExistence type="predicted"/>
<dbReference type="EMBL" id="JBHTCJ010000017">
    <property type="protein sequence ID" value="MFC7344537.1"/>
    <property type="molecule type" value="Genomic_DNA"/>
</dbReference>
<name>A0ABW2LTP6_9PSEU</name>
<reference evidence="2" key="1">
    <citation type="journal article" date="2019" name="Int. J. Syst. Evol. Microbiol.">
        <title>The Global Catalogue of Microorganisms (GCM) 10K type strain sequencing project: providing services to taxonomists for standard genome sequencing and annotation.</title>
        <authorList>
            <consortium name="The Broad Institute Genomics Platform"/>
            <consortium name="The Broad Institute Genome Sequencing Center for Infectious Disease"/>
            <person name="Wu L."/>
            <person name="Ma J."/>
        </authorList>
    </citation>
    <scope>NUCLEOTIDE SEQUENCE [LARGE SCALE GENOMIC DNA]</scope>
    <source>
        <strain evidence="2">WLHS5</strain>
    </source>
</reference>
<keyword evidence="2" id="KW-1185">Reference proteome</keyword>
<evidence type="ECO:0000313" key="2">
    <source>
        <dbReference type="Proteomes" id="UP001596504"/>
    </source>
</evidence>